<organism evidence="3 4">
    <name type="scientific">Cellulomonas wangleii</name>
    <dbReference type="NCBI Taxonomy" id="2816956"/>
    <lineage>
        <taxon>Bacteria</taxon>
        <taxon>Bacillati</taxon>
        <taxon>Actinomycetota</taxon>
        <taxon>Actinomycetes</taxon>
        <taxon>Micrococcales</taxon>
        <taxon>Cellulomonadaceae</taxon>
        <taxon>Cellulomonas</taxon>
    </lineage>
</organism>
<evidence type="ECO:0000313" key="4">
    <source>
        <dbReference type="Proteomes" id="UP000677804"/>
    </source>
</evidence>
<protein>
    <submittedName>
        <fullName evidence="3">Trp biosynthesis-associated membrane protein</fullName>
    </submittedName>
</protein>
<reference evidence="3 4" key="1">
    <citation type="submission" date="2021-05" db="EMBL/GenBank/DDBJ databases">
        <title>Novel species in genus Cellulomonas.</title>
        <authorList>
            <person name="Zhang G."/>
        </authorList>
    </citation>
    <scope>NUCLEOTIDE SEQUENCE [LARGE SCALE GENOMIC DNA]</scope>
    <source>
        <strain evidence="4">zg-ZUI222</strain>
    </source>
</reference>
<dbReference type="Pfam" id="PF09534">
    <property type="entry name" value="Trp_oprn_chp"/>
    <property type="match status" value="1"/>
</dbReference>
<sequence length="181" mass="17535">MLLLGAAGLVGLVSVPTWVHGEGRSALEGTVEVAVAGSRAAPQAPAAALVLLAAAGALALVGRVGRWVVAGVSAAAGVLVVAGAVGVLRDPAGAVVAAVADATGVAAADPVASSTAWPVVALVVGAAVLALAVALARAPGGWDQRSQRHERPGPGRADRNASGAVDERSDWDALSRGDDPS</sequence>
<dbReference type="EMBL" id="CP074405">
    <property type="protein sequence ID" value="QVI60904.1"/>
    <property type="molecule type" value="Genomic_DNA"/>
</dbReference>
<feature type="transmembrane region" description="Helical" evidence="2">
    <location>
        <begin position="68"/>
        <end position="88"/>
    </location>
</feature>
<dbReference type="RefSeq" id="WP_207342150.1">
    <property type="nucleotide sequence ID" value="NZ_CP074405.1"/>
</dbReference>
<evidence type="ECO:0000256" key="1">
    <source>
        <dbReference type="SAM" id="MobiDB-lite"/>
    </source>
</evidence>
<keyword evidence="2" id="KW-0812">Transmembrane</keyword>
<feature type="transmembrane region" description="Helical" evidence="2">
    <location>
        <begin position="45"/>
        <end position="61"/>
    </location>
</feature>
<dbReference type="InterPro" id="IPR019051">
    <property type="entry name" value="Trp_biosyn_TM_oprn/chp"/>
</dbReference>
<proteinExistence type="predicted"/>
<feature type="compositionally biased region" description="Basic and acidic residues" evidence="1">
    <location>
        <begin position="145"/>
        <end position="181"/>
    </location>
</feature>
<name>A0ABX8D0C3_9CELL</name>
<keyword evidence="2" id="KW-0472">Membrane</keyword>
<feature type="region of interest" description="Disordered" evidence="1">
    <location>
        <begin position="142"/>
        <end position="181"/>
    </location>
</feature>
<gene>
    <name evidence="3" type="ORF">KG103_10115</name>
</gene>
<evidence type="ECO:0000313" key="3">
    <source>
        <dbReference type="EMBL" id="QVI60904.1"/>
    </source>
</evidence>
<evidence type="ECO:0000256" key="2">
    <source>
        <dbReference type="SAM" id="Phobius"/>
    </source>
</evidence>
<feature type="transmembrane region" description="Helical" evidence="2">
    <location>
        <begin position="116"/>
        <end position="138"/>
    </location>
</feature>
<keyword evidence="4" id="KW-1185">Reference proteome</keyword>
<keyword evidence="2" id="KW-1133">Transmembrane helix</keyword>
<dbReference type="Proteomes" id="UP000677804">
    <property type="component" value="Chromosome"/>
</dbReference>
<accession>A0ABX8D0C3</accession>